<accession>A0A1G9PU09</accession>
<organism evidence="3 4">
    <name type="scientific">Siphonobacter aquaeclarae</name>
    <dbReference type="NCBI Taxonomy" id="563176"/>
    <lineage>
        <taxon>Bacteria</taxon>
        <taxon>Pseudomonadati</taxon>
        <taxon>Bacteroidota</taxon>
        <taxon>Cytophagia</taxon>
        <taxon>Cytophagales</taxon>
        <taxon>Cytophagaceae</taxon>
        <taxon>Siphonobacter</taxon>
    </lineage>
</organism>
<keyword evidence="1" id="KW-0472">Membrane</keyword>
<evidence type="ECO:0000313" key="3">
    <source>
        <dbReference type="EMBL" id="SDM01961.1"/>
    </source>
</evidence>
<evidence type="ECO:0000256" key="1">
    <source>
        <dbReference type="SAM" id="Phobius"/>
    </source>
</evidence>
<feature type="domain" description="Mce/MlaD" evidence="2">
    <location>
        <begin position="39"/>
        <end position="113"/>
    </location>
</feature>
<dbReference type="AlphaFoldDB" id="A0A1G9PU09"/>
<dbReference type="STRING" id="563176.SAMN04488090_2309"/>
<keyword evidence="1" id="KW-0812">Transmembrane</keyword>
<sequence>MNENKRSVQVGIFIFLGIVIFIVGVLFLGGQQKRFIKSIEVAAVFDDVGGLKVGNNVWFSGVKIGTVRAIHFYGKSQVEVSMNIEKEAQQYIHKDAEAAISSEGFIGNKIVVIGGGSPQIATVEDGDILRAKTVLGTDQIMETLQENNKNLLKITTDFKGLVSKIARGKGTVGAVLTDSLLAEEFRATVMHLQKAAQNAERLSGSLSSYAGKLQTKGTLANELVTDTSVFAGIRSSVAQLKKTATTAQEIAGKASEAVSKANAASNNFAAASEKLTRSDNAIGTLLNDPQAAADLKTTLKYLGTSSKKLDEDLEAAQHNFLLRGFFKKKAKREAKAAKDSLEQKTP</sequence>
<dbReference type="InterPro" id="IPR052336">
    <property type="entry name" value="MlaD_Phospholipid_Transporter"/>
</dbReference>
<dbReference type="Pfam" id="PF02470">
    <property type="entry name" value="MlaD"/>
    <property type="match status" value="1"/>
</dbReference>
<dbReference type="EMBL" id="FNGS01000004">
    <property type="protein sequence ID" value="SDM01961.1"/>
    <property type="molecule type" value="Genomic_DNA"/>
</dbReference>
<dbReference type="PANTHER" id="PTHR33371:SF4">
    <property type="entry name" value="INTERMEMBRANE PHOSPHOLIPID TRANSPORT SYSTEM BINDING PROTEIN MLAD"/>
    <property type="match status" value="1"/>
</dbReference>
<dbReference type="Proteomes" id="UP000198901">
    <property type="component" value="Unassembled WGS sequence"/>
</dbReference>
<evidence type="ECO:0000259" key="2">
    <source>
        <dbReference type="Pfam" id="PF02470"/>
    </source>
</evidence>
<reference evidence="3 4" key="1">
    <citation type="submission" date="2016-10" db="EMBL/GenBank/DDBJ databases">
        <authorList>
            <person name="de Groot N.N."/>
        </authorList>
    </citation>
    <scope>NUCLEOTIDE SEQUENCE [LARGE SCALE GENOMIC DNA]</scope>
    <source>
        <strain evidence="3 4">DSM 21668</strain>
    </source>
</reference>
<name>A0A1G9PU09_9BACT</name>
<dbReference type="PANTHER" id="PTHR33371">
    <property type="entry name" value="INTERMEMBRANE PHOSPHOLIPID TRANSPORT SYSTEM BINDING PROTEIN MLAD-RELATED"/>
    <property type="match status" value="1"/>
</dbReference>
<dbReference type="RefSeq" id="WP_093201961.1">
    <property type="nucleotide sequence ID" value="NZ_FNGS01000004.1"/>
</dbReference>
<keyword evidence="4" id="KW-1185">Reference proteome</keyword>
<dbReference type="OrthoDB" id="9771725at2"/>
<keyword evidence="1" id="KW-1133">Transmembrane helix</keyword>
<protein>
    <submittedName>
        <fullName evidence="3">Phospholipid/cholesterol/gamma-HCH transport system substrate-binding protein</fullName>
    </submittedName>
</protein>
<dbReference type="InterPro" id="IPR003399">
    <property type="entry name" value="Mce/MlaD"/>
</dbReference>
<gene>
    <name evidence="3" type="ORF">SAMN04488090_2309</name>
</gene>
<evidence type="ECO:0000313" key="4">
    <source>
        <dbReference type="Proteomes" id="UP000198901"/>
    </source>
</evidence>
<proteinExistence type="predicted"/>
<feature type="transmembrane region" description="Helical" evidence="1">
    <location>
        <begin position="12"/>
        <end position="29"/>
    </location>
</feature>